<dbReference type="InterPro" id="IPR036397">
    <property type="entry name" value="RNaseH_sf"/>
</dbReference>
<dbReference type="STRING" id="1202772.A0A1V9YZI5"/>
<dbReference type="GO" id="GO:0008408">
    <property type="term" value="F:3'-5' exonuclease activity"/>
    <property type="evidence" value="ECO:0007669"/>
    <property type="project" value="InterPro"/>
</dbReference>
<dbReference type="EMBL" id="JNBR01000559">
    <property type="protein sequence ID" value="OQR91057.1"/>
    <property type="molecule type" value="Genomic_DNA"/>
</dbReference>
<protein>
    <recommendedName>
        <fullName evidence="2">3'-5' exonuclease domain-containing protein</fullName>
    </recommendedName>
</protein>
<dbReference type="InterPro" id="IPR052408">
    <property type="entry name" value="Exonuclease_MUT-7-like"/>
</dbReference>
<accession>A0A1V9YZI5</accession>
<dbReference type="InterPro" id="IPR002885">
    <property type="entry name" value="PPR_rpt"/>
</dbReference>
<evidence type="ECO:0000256" key="1">
    <source>
        <dbReference type="PROSITE-ProRule" id="PRU00708"/>
    </source>
</evidence>
<dbReference type="Proteomes" id="UP000243579">
    <property type="component" value="Unassembled WGS sequence"/>
</dbReference>
<dbReference type="NCBIfam" id="TIGR00756">
    <property type="entry name" value="PPR"/>
    <property type="match status" value="1"/>
</dbReference>
<dbReference type="SUPFAM" id="SSF53098">
    <property type="entry name" value="Ribonuclease H-like"/>
    <property type="match status" value="1"/>
</dbReference>
<dbReference type="PROSITE" id="PS51375">
    <property type="entry name" value="PPR"/>
    <property type="match status" value="1"/>
</dbReference>
<dbReference type="InterPro" id="IPR012337">
    <property type="entry name" value="RNaseH-like_sf"/>
</dbReference>
<evidence type="ECO:0000259" key="2">
    <source>
        <dbReference type="SMART" id="SM00474"/>
    </source>
</evidence>
<dbReference type="PANTHER" id="PTHR47765:SF2">
    <property type="entry name" value="EXONUCLEASE MUT-7 HOMOLOG"/>
    <property type="match status" value="1"/>
</dbReference>
<feature type="repeat" description="PPR" evidence="1">
    <location>
        <begin position="109"/>
        <end position="143"/>
    </location>
</feature>
<dbReference type="GO" id="GO:0006139">
    <property type="term" value="P:nucleobase-containing compound metabolic process"/>
    <property type="evidence" value="ECO:0007669"/>
    <property type="project" value="InterPro"/>
</dbReference>
<feature type="domain" description="3'-5' exonuclease" evidence="2">
    <location>
        <begin position="858"/>
        <end position="1038"/>
    </location>
</feature>
<comment type="caution">
    <text evidence="3">The sequence shown here is derived from an EMBL/GenBank/DDBJ whole genome shotgun (WGS) entry which is preliminary data.</text>
</comment>
<reference evidence="3 4" key="1">
    <citation type="journal article" date="2014" name="Genome Biol. Evol.">
        <title>The secreted proteins of Achlya hypogyna and Thraustotheca clavata identify the ancestral oomycete secretome and reveal gene acquisitions by horizontal gene transfer.</title>
        <authorList>
            <person name="Misner I."/>
            <person name="Blouin N."/>
            <person name="Leonard G."/>
            <person name="Richards T.A."/>
            <person name="Lane C.E."/>
        </authorList>
    </citation>
    <scope>NUCLEOTIDE SEQUENCE [LARGE SCALE GENOMIC DNA]</scope>
    <source>
        <strain evidence="3 4">ATCC 48635</strain>
    </source>
</reference>
<evidence type="ECO:0000313" key="3">
    <source>
        <dbReference type="EMBL" id="OQR91057.1"/>
    </source>
</evidence>
<dbReference type="Pfam" id="PF13041">
    <property type="entry name" value="PPR_2"/>
    <property type="match status" value="1"/>
</dbReference>
<dbReference type="SMART" id="SM00474">
    <property type="entry name" value="35EXOc"/>
    <property type="match status" value="1"/>
</dbReference>
<dbReference type="PANTHER" id="PTHR47765">
    <property type="entry name" value="3'-5' EXONUCLEASE DOMAIN-CONTAINING PROTEIN"/>
    <property type="match status" value="1"/>
</dbReference>
<dbReference type="InterPro" id="IPR002562">
    <property type="entry name" value="3'-5'_exonuclease_dom"/>
</dbReference>
<evidence type="ECO:0000313" key="4">
    <source>
        <dbReference type="Proteomes" id="UP000243579"/>
    </source>
</evidence>
<keyword evidence="4" id="KW-1185">Reference proteome</keyword>
<proteinExistence type="predicted"/>
<organism evidence="3 4">
    <name type="scientific">Achlya hypogyna</name>
    <name type="common">Oomycete</name>
    <name type="synonym">Protoachlya hypogyna</name>
    <dbReference type="NCBI Taxonomy" id="1202772"/>
    <lineage>
        <taxon>Eukaryota</taxon>
        <taxon>Sar</taxon>
        <taxon>Stramenopiles</taxon>
        <taxon>Oomycota</taxon>
        <taxon>Saprolegniomycetes</taxon>
        <taxon>Saprolegniales</taxon>
        <taxon>Achlyaceae</taxon>
        <taxon>Achlya</taxon>
    </lineage>
</organism>
<name>A0A1V9YZI5_ACHHY</name>
<dbReference type="InterPro" id="IPR011990">
    <property type="entry name" value="TPR-like_helical_dom_sf"/>
</dbReference>
<dbReference type="AlphaFoldDB" id="A0A1V9YZI5"/>
<gene>
    <name evidence="3" type="ORF">ACHHYP_05005</name>
</gene>
<dbReference type="GO" id="GO:0003676">
    <property type="term" value="F:nucleic acid binding"/>
    <property type="evidence" value="ECO:0007669"/>
    <property type="project" value="InterPro"/>
</dbReference>
<dbReference type="Gene3D" id="1.25.40.10">
    <property type="entry name" value="Tetratricopeptide repeat domain"/>
    <property type="match status" value="1"/>
</dbReference>
<dbReference type="Pfam" id="PF01612">
    <property type="entry name" value="DNA_pol_A_exo1"/>
    <property type="match status" value="1"/>
</dbReference>
<sequence length="1047" mass="116888">MVVEYTWAEDEATRDIVADLRSPDVPAPETRLLLKPIFRWAKREPEKAYAYVLWLLRLREAGDGDIPPQPTLQANYAVNTLITASQRCGKAMEAQRAFDLLAIHNFTPDVFAYTALIDVLGRGNQADVSLAMYKQMLATDVQPNIVTFTTMIRVLSMGSNVDAAYVLEILQHARLLDKTVDPSLYTEAFETCARRQVIEVVTGVLRLRLVDYGLEPLGDRSLFAISKLARDTSNAATVDAWVADGLLDTADKERFFTATAATPAGDDKYQGCLGYETPESVRQTVIQHDIERLIERVYKGVLPTKMDFETLIHQCRKRKWREQVGLIMEAMTTLSVSGWTFEGRSSVPAQPNVAPAPSTYLAIIDAYICCHALGDAWTSFDAMDAHDVPRTQAIVRKYIRGCYLLMRDLDAAPSPVEWHVKDVVDLALRDDIAISPKMAVYILRIFGLHERLGLEMIDTLVGTASGLDRLTLLDELIQACVYAGNVVGAMVVADTFRSIRVETTATIERVLVLSCTHGPTLNEALQRLTDLQAAAYLVPVPVYASILREFYTKYTARTNEMDASGRHKCLKVLYEKRALFDQVAAEATELRPRAPADTTVCGARWCAGVEELPCAAVLFAQHLTERLTSVRDKEAKELAQADIAAAISLTRDPHMFVLRALLAFPAIDVGFRIQAKFAKLLLSMIAPIHNACHVDFCLMHLDAMPVHLVAELDRVYAFSTTDIPRMVEYIRTASLEDNAEKTMNFVLARPRFLEDPAAVAVLTDHFAELFAAGNSVGLRYVRAAASPDLARRFITRLVKLLDDCDALRVIDVQRLVLEFGLQSEFTTLMQIEPTYTRKVVPVDPNRVYWKLPLPASAVVVVDSDEAVALAHATLETSTIVGIDVEWRPDAYSKMKSKCAVVQLACATHVFVLDVLRCWTSDMHALMDMVVNNAKCWKIGFGLAQDVHRLKWSFPDASCFEYDDWENVLDVQAYYCKNFKRTQVGLARCVEETLGAPLNKSQQMSDWEARPLSPEQLDYAAADAYCLVELVRVLRPPLIPAEALEMAK</sequence>
<dbReference type="Gene3D" id="3.30.420.10">
    <property type="entry name" value="Ribonuclease H-like superfamily/Ribonuclease H"/>
    <property type="match status" value="1"/>
</dbReference>
<dbReference type="OrthoDB" id="10261556at2759"/>